<dbReference type="Pfam" id="PF00627">
    <property type="entry name" value="UBA"/>
    <property type="match status" value="1"/>
</dbReference>
<dbReference type="InParanoid" id="G5AA34"/>
<dbReference type="RefSeq" id="XP_009537029.1">
    <property type="nucleotide sequence ID" value="XM_009538734.1"/>
</dbReference>
<dbReference type="SMR" id="G5AA34"/>
<evidence type="ECO:0000259" key="6">
    <source>
        <dbReference type="PROSITE" id="PS50030"/>
    </source>
</evidence>
<dbReference type="SUPFAM" id="SSF54277">
    <property type="entry name" value="CAD &amp; PB1 domains"/>
    <property type="match status" value="1"/>
</dbReference>
<dbReference type="GO" id="GO:0008270">
    <property type="term" value="F:zinc ion binding"/>
    <property type="evidence" value="ECO:0007669"/>
    <property type="project" value="UniProtKB-KW"/>
</dbReference>
<feature type="domain" description="ZZ-type" evidence="7">
    <location>
        <begin position="275"/>
        <end position="327"/>
    </location>
</feature>
<dbReference type="PROSITE" id="PS50030">
    <property type="entry name" value="UBA"/>
    <property type="match status" value="1"/>
</dbReference>
<keyword evidence="2 4" id="KW-0863">Zinc-finger</keyword>
<feature type="compositionally biased region" description="Low complexity" evidence="5">
    <location>
        <begin position="237"/>
        <end position="250"/>
    </location>
</feature>
<feature type="domain" description="ZZ-type" evidence="7">
    <location>
        <begin position="339"/>
        <end position="392"/>
    </location>
</feature>
<dbReference type="AlphaFoldDB" id="G5AA34"/>
<dbReference type="SMART" id="SM00165">
    <property type="entry name" value="UBA"/>
    <property type="match status" value="1"/>
</dbReference>
<feature type="domain" description="UBA" evidence="6">
    <location>
        <begin position="821"/>
        <end position="862"/>
    </location>
</feature>
<dbReference type="KEGG" id="psoj:PHYSODRAFT_340551"/>
<evidence type="ECO:0000256" key="4">
    <source>
        <dbReference type="PROSITE-ProRule" id="PRU00228"/>
    </source>
</evidence>
<dbReference type="InterPro" id="IPR009060">
    <property type="entry name" value="UBA-like_sf"/>
</dbReference>
<dbReference type="Proteomes" id="UP000002640">
    <property type="component" value="Unassembled WGS sequence"/>
</dbReference>
<keyword evidence="1" id="KW-0479">Metal-binding</keyword>
<evidence type="ECO:0000256" key="5">
    <source>
        <dbReference type="SAM" id="MobiDB-lite"/>
    </source>
</evidence>
<dbReference type="EMBL" id="JH159162">
    <property type="protein sequence ID" value="EGZ07463.1"/>
    <property type="molecule type" value="Genomic_DNA"/>
</dbReference>
<evidence type="ECO:0000313" key="9">
    <source>
        <dbReference type="Proteomes" id="UP000002640"/>
    </source>
</evidence>
<dbReference type="Pfam" id="PF00569">
    <property type="entry name" value="ZZ"/>
    <property type="match status" value="2"/>
</dbReference>
<dbReference type="Gene3D" id="3.30.60.90">
    <property type="match status" value="2"/>
</dbReference>
<sequence>MTRTLEIKITHAEPPLTTEAPLTTEDGETLTMTKLQALAASLLPDKTDFSMRYTDSDGDQVTLTTDADVNELEKYMQSEQLQTLEVLVEPRQPPTSHRAATAVHTQLRGLVTAMSKLTAKTDANPTPTSAVNLLVASLHAMDVAEDAAELAAIKTELLLVLQDDEFRSAVQELSASEDFKELAHAMVMAIYGQDAQAIEDAATARFDELLAFAQIISLMAGLVRYNDEDVNGDDAASDSSSCSSRSSSCCSDDDDDDDDHETVDVEVFAEQVPLHMGVICNGCETAPLVGVRYKSLEVPHFNLCEDCEASGNYMRYEPFIKITDPSRAPKQKRTSDLVHPYVTCDGCEMSPIVGVRFKSDTKDDFDLCEACEAGGKWTESHGPFTKIEEPSMMRALKFTCRRGGKFGHHGTLGHHHHHGHGRRHGCDGKFGHHHDDHHHRHHGKFGHGGRHHGGKFGRHGHRHHHGPPDFVFHGPSFSNHDGPRGFPGHGPPCHNEGHSEFFGHGRPDFRGHHGHGPPDFVFHGPSFSNHDGPRGFPGHGPPCHNEGHPEFFGHGRPDFRGHHGHGPPDFVFHGPSFSNHDGPRGFPGHGPPCHNEGHPEFFGHGRPDFRGHHGHGPPDFVFHGPSFSNHDGPRGFPGHGPPCHNEGHPEFFGHGRPDFRGHHDHGPPDFEGRHRHHGPPRFGPPGHFGRFGPSPFDFTDPRGPPMCPRDFEHGRPPFPEHRGFHRHHGRHTRFSDEGETDEEQEGRCHGRRHAWHGRGRGRGRWSHDTTDEEASSTQEIRDAAARNNLATDENMEVEDTTNVQVEASGENIGAAETEGKANYSETLAQLASMGFDDVEKNIRALELANGNVGGAVNVLLSE</sequence>
<dbReference type="InterPro" id="IPR000433">
    <property type="entry name" value="Znf_ZZ"/>
</dbReference>
<feature type="region of interest" description="Disordered" evidence="5">
    <location>
        <begin position="720"/>
        <end position="778"/>
    </location>
</feature>
<dbReference type="PANTHER" id="PTHR20930:SF0">
    <property type="entry name" value="PROTEIN ILRUN"/>
    <property type="match status" value="1"/>
</dbReference>
<dbReference type="SUPFAM" id="SSF46934">
    <property type="entry name" value="UBA-like"/>
    <property type="match status" value="1"/>
</dbReference>
<dbReference type="PANTHER" id="PTHR20930">
    <property type="entry name" value="OVARIAN CARCINOMA ANTIGEN CA125-RELATED"/>
    <property type="match status" value="1"/>
</dbReference>
<dbReference type="SMART" id="SM00291">
    <property type="entry name" value="ZnF_ZZ"/>
    <property type="match status" value="2"/>
</dbReference>
<dbReference type="Pfam" id="PF00564">
    <property type="entry name" value="PB1"/>
    <property type="match status" value="1"/>
</dbReference>
<proteinExistence type="predicted"/>
<evidence type="ECO:0000256" key="3">
    <source>
        <dbReference type="ARBA" id="ARBA00022833"/>
    </source>
</evidence>
<dbReference type="InterPro" id="IPR043145">
    <property type="entry name" value="Znf_ZZ_sf"/>
</dbReference>
<feature type="region of interest" description="Disordered" evidence="5">
    <location>
        <begin position="431"/>
        <end position="462"/>
    </location>
</feature>
<feature type="compositionally biased region" description="Acidic residues" evidence="5">
    <location>
        <begin position="251"/>
        <end position="260"/>
    </location>
</feature>
<dbReference type="Gene3D" id="1.10.8.10">
    <property type="entry name" value="DNA helicase RuvA subunit, C-terminal domain"/>
    <property type="match status" value="1"/>
</dbReference>
<feature type="compositionally biased region" description="Basic residues" evidence="5">
    <location>
        <begin position="435"/>
        <end position="462"/>
    </location>
</feature>
<reference evidence="8 9" key="1">
    <citation type="journal article" date="2006" name="Science">
        <title>Phytophthora genome sequences uncover evolutionary origins and mechanisms of pathogenesis.</title>
        <authorList>
            <person name="Tyler B.M."/>
            <person name="Tripathy S."/>
            <person name="Zhang X."/>
            <person name="Dehal P."/>
            <person name="Jiang R.H."/>
            <person name="Aerts A."/>
            <person name="Arredondo F.D."/>
            <person name="Baxter L."/>
            <person name="Bensasson D."/>
            <person name="Beynon J.L."/>
            <person name="Chapman J."/>
            <person name="Damasceno C.M."/>
            <person name="Dorrance A.E."/>
            <person name="Dou D."/>
            <person name="Dickerman A.W."/>
            <person name="Dubchak I.L."/>
            <person name="Garbelotto M."/>
            <person name="Gijzen M."/>
            <person name="Gordon S.G."/>
            <person name="Govers F."/>
            <person name="Grunwald N.J."/>
            <person name="Huang W."/>
            <person name="Ivors K.L."/>
            <person name="Jones R.W."/>
            <person name="Kamoun S."/>
            <person name="Krampis K."/>
            <person name="Lamour K.H."/>
            <person name="Lee M.K."/>
            <person name="McDonald W.H."/>
            <person name="Medina M."/>
            <person name="Meijer H.J."/>
            <person name="Nordberg E.K."/>
            <person name="Maclean D.J."/>
            <person name="Ospina-Giraldo M.D."/>
            <person name="Morris P.F."/>
            <person name="Phuntumart V."/>
            <person name="Putnam N.H."/>
            <person name="Rash S."/>
            <person name="Rose J.K."/>
            <person name="Sakihama Y."/>
            <person name="Salamov A.A."/>
            <person name="Savidor A."/>
            <person name="Scheuring C.F."/>
            <person name="Smith B.M."/>
            <person name="Sobral B.W."/>
            <person name="Terry A."/>
            <person name="Torto-Alalibo T.A."/>
            <person name="Win J."/>
            <person name="Xu Z."/>
            <person name="Zhang H."/>
            <person name="Grigoriev I.V."/>
            <person name="Rokhsar D.S."/>
            <person name="Boore J.L."/>
        </authorList>
    </citation>
    <scope>NUCLEOTIDE SEQUENCE [LARGE SCALE GENOMIC DNA]</scope>
    <source>
        <strain evidence="8 9">P6497</strain>
    </source>
</reference>
<feature type="region of interest" description="Disordered" evidence="5">
    <location>
        <begin position="232"/>
        <end position="260"/>
    </location>
</feature>
<dbReference type="InterPro" id="IPR000270">
    <property type="entry name" value="PB1_dom"/>
</dbReference>
<evidence type="ECO:0000256" key="2">
    <source>
        <dbReference type="ARBA" id="ARBA00022771"/>
    </source>
</evidence>
<keyword evidence="9" id="KW-1185">Reference proteome</keyword>
<evidence type="ECO:0000256" key="1">
    <source>
        <dbReference type="ARBA" id="ARBA00022723"/>
    </source>
</evidence>
<evidence type="ECO:0008006" key="10">
    <source>
        <dbReference type="Google" id="ProtNLM"/>
    </source>
</evidence>
<evidence type="ECO:0000313" key="8">
    <source>
        <dbReference type="EMBL" id="EGZ07463.1"/>
    </source>
</evidence>
<dbReference type="STRING" id="1094619.G5AA34"/>
<feature type="compositionally biased region" description="Basic residues" evidence="5">
    <location>
        <begin position="723"/>
        <end position="732"/>
    </location>
</feature>
<dbReference type="GeneID" id="20647923"/>
<keyword evidence="3" id="KW-0862">Zinc</keyword>
<dbReference type="SUPFAM" id="SSF57850">
    <property type="entry name" value="RING/U-box"/>
    <property type="match status" value="2"/>
</dbReference>
<dbReference type="PROSITE" id="PS50135">
    <property type="entry name" value="ZF_ZZ_2"/>
    <property type="match status" value="2"/>
</dbReference>
<evidence type="ECO:0000259" key="7">
    <source>
        <dbReference type="PROSITE" id="PS50135"/>
    </source>
</evidence>
<accession>G5AA34</accession>
<dbReference type="OMA" id="PPCHNEG"/>
<name>G5AA34_PHYSP</name>
<feature type="compositionally biased region" description="Basic residues" evidence="5">
    <location>
        <begin position="749"/>
        <end position="764"/>
    </location>
</feature>
<organism evidence="8 9">
    <name type="scientific">Phytophthora sojae (strain P6497)</name>
    <name type="common">Soybean stem and root rot agent</name>
    <name type="synonym">Phytophthora megasperma f. sp. glycines</name>
    <dbReference type="NCBI Taxonomy" id="1094619"/>
    <lineage>
        <taxon>Eukaryota</taxon>
        <taxon>Sar</taxon>
        <taxon>Stramenopiles</taxon>
        <taxon>Oomycota</taxon>
        <taxon>Peronosporomycetes</taxon>
        <taxon>Peronosporales</taxon>
        <taxon>Peronosporaceae</taxon>
        <taxon>Phytophthora</taxon>
    </lineage>
</organism>
<protein>
    <recommendedName>
        <fullName evidence="10">ZZ-type domain-containing protein</fullName>
    </recommendedName>
</protein>
<dbReference type="CDD" id="cd05992">
    <property type="entry name" value="PB1"/>
    <property type="match status" value="1"/>
</dbReference>
<dbReference type="Gene3D" id="3.10.20.90">
    <property type="entry name" value="Phosphatidylinositol 3-kinase Catalytic Subunit, Chain A, domain 1"/>
    <property type="match status" value="1"/>
</dbReference>
<dbReference type="InterPro" id="IPR015940">
    <property type="entry name" value="UBA"/>
</dbReference>
<gene>
    <name evidence="8" type="ORF">PHYSODRAFT_340551</name>
</gene>